<dbReference type="AlphaFoldDB" id="A0A8S9YSE4"/>
<sequence length="140" mass="15561">MELQTYGEDSICLNHDPHASWVQYECSNVTRLPSIRASCHKRECSSTTGLLIHIDLNIFQCPLMGGMIRVDTTSTFVHVTGSVDCPPCSDVCENCPIVQETMNIKPDQMPVTIPCSGHHWTFAFGTVFIGLLDLQLIHVL</sequence>
<reference evidence="1" key="1">
    <citation type="submission" date="2019-07" db="EMBL/GenBank/DDBJ databases">
        <title>Annotation for the trematode Paragonimus miyazaki's.</title>
        <authorList>
            <person name="Choi Y.-J."/>
        </authorList>
    </citation>
    <scope>NUCLEOTIDE SEQUENCE</scope>
    <source>
        <strain evidence="1">Japan</strain>
    </source>
</reference>
<gene>
    <name evidence="1" type="ORF">EG68_10412</name>
</gene>
<dbReference type="SUPFAM" id="SSF55486">
    <property type="entry name" value="Metalloproteases ('zincins'), catalytic domain"/>
    <property type="match status" value="1"/>
</dbReference>
<dbReference type="EMBL" id="JTDE01006137">
    <property type="protein sequence ID" value="KAF7245317.1"/>
    <property type="molecule type" value="Genomic_DNA"/>
</dbReference>
<proteinExistence type="predicted"/>
<dbReference type="OrthoDB" id="10430076at2759"/>
<name>A0A8S9YSE4_9TREM</name>
<evidence type="ECO:0000313" key="1">
    <source>
        <dbReference type="EMBL" id="KAF7245317.1"/>
    </source>
</evidence>
<protein>
    <submittedName>
        <fullName evidence="1">Uncharacterized protein</fullName>
    </submittedName>
</protein>
<evidence type="ECO:0000313" key="2">
    <source>
        <dbReference type="Proteomes" id="UP000822476"/>
    </source>
</evidence>
<keyword evidence="2" id="KW-1185">Reference proteome</keyword>
<accession>A0A8S9YSE4</accession>
<comment type="caution">
    <text evidence="1">The sequence shown here is derived from an EMBL/GenBank/DDBJ whole genome shotgun (WGS) entry which is preliminary data.</text>
</comment>
<organism evidence="1 2">
    <name type="scientific">Paragonimus skrjabini miyazakii</name>
    <dbReference type="NCBI Taxonomy" id="59628"/>
    <lineage>
        <taxon>Eukaryota</taxon>
        <taxon>Metazoa</taxon>
        <taxon>Spiralia</taxon>
        <taxon>Lophotrochozoa</taxon>
        <taxon>Platyhelminthes</taxon>
        <taxon>Trematoda</taxon>
        <taxon>Digenea</taxon>
        <taxon>Plagiorchiida</taxon>
        <taxon>Troglotremata</taxon>
        <taxon>Troglotrematidae</taxon>
        <taxon>Paragonimus</taxon>
    </lineage>
</organism>
<dbReference type="Proteomes" id="UP000822476">
    <property type="component" value="Unassembled WGS sequence"/>
</dbReference>